<dbReference type="AlphaFoldDB" id="A0A0G0B9E9"/>
<dbReference type="CDD" id="cd02440">
    <property type="entry name" value="AdoMet_MTases"/>
    <property type="match status" value="1"/>
</dbReference>
<keyword evidence="2" id="KW-0489">Methyltransferase</keyword>
<dbReference type="SUPFAM" id="SSF53335">
    <property type="entry name" value="S-adenosyl-L-methionine-dependent methyltransferases"/>
    <property type="match status" value="1"/>
</dbReference>
<dbReference type="GO" id="GO:0032259">
    <property type="term" value="P:methylation"/>
    <property type="evidence" value="ECO:0007669"/>
    <property type="project" value="UniProtKB-KW"/>
</dbReference>
<evidence type="ECO:0000259" key="1">
    <source>
        <dbReference type="Pfam" id="PF13649"/>
    </source>
</evidence>
<sequence>MSVAERYHAEIGLRPAKYELPRRFASLKNFLKADVHRGHPSDNFHRSPIGERFKAEIKPNLSEDLASRAEQVFTGVLALRNYRVSLGEDGLQVPDADTIQKWVQQLIRPEEFPMFVPPAFSGWVERLTDQPIPHIAQANQFIAERITGHLKKRGLKKVKGVDLGAGTGATMIAVSESLHEQGIEVDLKGVDLTPKLAKIARARTGKEVDVANALDWLEKQEDGSLDFITMVYAIHHLHYSEQLKLQQLALKKLKKYGIFAIADPTGRSKFNLQNLDINEPEAVMACFRPDVDEVIESLERFHVVTKNETPGKMLVNSFGVESDMNGDVLDQGTLGYALLAVKV</sequence>
<comment type="caution">
    <text evidence="2">The sequence shown here is derived from an EMBL/GenBank/DDBJ whole genome shotgun (WGS) entry which is preliminary data.</text>
</comment>
<organism evidence="2 3">
    <name type="scientific">Candidatus Roizmanbacteria bacterium GW2011_GWA2_34_18</name>
    <dbReference type="NCBI Taxonomy" id="1618477"/>
    <lineage>
        <taxon>Bacteria</taxon>
        <taxon>Candidatus Roizmaniibacteriota</taxon>
    </lineage>
</organism>
<dbReference type="STRING" id="1618477.UR54_C0014G0014"/>
<reference evidence="2 3" key="1">
    <citation type="journal article" date="2015" name="Nature">
        <title>rRNA introns, odd ribosomes, and small enigmatic genomes across a large radiation of phyla.</title>
        <authorList>
            <person name="Brown C.T."/>
            <person name="Hug L.A."/>
            <person name="Thomas B.C."/>
            <person name="Sharon I."/>
            <person name="Castelle C.J."/>
            <person name="Singh A."/>
            <person name="Wilkins M.J."/>
            <person name="Williams K.H."/>
            <person name="Banfield J.F."/>
        </authorList>
    </citation>
    <scope>NUCLEOTIDE SEQUENCE [LARGE SCALE GENOMIC DNA]</scope>
</reference>
<keyword evidence="2" id="KW-0808">Transferase</keyword>
<feature type="domain" description="Methyltransferase" evidence="1">
    <location>
        <begin position="161"/>
        <end position="256"/>
    </location>
</feature>
<dbReference type="Proteomes" id="UP000034688">
    <property type="component" value="Unassembled WGS sequence"/>
</dbReference>
<dbReference type="EMBL" id="LBPP01000014">
    <property type="protein sequence ID" value="KKP60346.1"/>
    <property type="molecule type" value="Genomic_DNA"/>
</dbReference>
<dbReference type="InterPro" id="IPR041698">
    <property type="entry name" value="Methyltransf_25"/>
</dbReference>
<name>A0A0G0B9E9_9BACT</name>
<proteinExistence type="predicted"/>
<dbReference type="Pfam" id="PF13649">
    <property type="entry name" value="Methyltransf_25"/>
    <property type="match status" value="1"/>
</dbReference>
<gene>
    <name evidence="2" type="ORF">UR54_C0014G0014</name>
</gene>
<dbReference type="InterPro" id="IPR029063">
    <property type="entry name" value="SAM-dependent_MTases_sf"/>
</dbReference>
<dbReference type="Gene3D" id="3.40.50.150">
    <property type="entry name" value="Vaccinia Virus protein VP39"/>
    <property type="match status" value="1"/>
</dbReference>
<accession>A0A0G0B9E9</accession>
<evidence type="ECO:0000313" key="2">
    <source>
        <dbReference type="EMBL" id="KKP60346.1"/>
    </source>
</evidence>
<keyword evidence="2" id="KW-0830">Ubiquinone</keyword>
<dbReference type="GO" id="GO:0008168">
    <property type="term" value="F:methyltransferase activity"/>
    <property type="evidence" value="ECO:0007669"/>
    <property type="project" value="UniProtKB-KW"/>
</dbReference>
<evidence type="ECO:0000313" key="3">
    <source>
        <dbReference type="Proteomes" id="UP000034688"/>
    </source>
</evidence>
<protein>
    <submittedName>
        <fullName evidence="2">Methylase involved in ubiquinone/menaquinone biosynthesis</fullName>
    </submittedName>
</protein>